<dbReference type="RefSeq" id="WP_058224520.1">
    <property type="nucleotide sequence ID" value="NZ_LKLS01000011.1"/>
</dbReference>
<dbReference type="NCBIfam" id="TIGR01641">
    <property type="entry name" value="phageSPP1_gp7"/>
    <property type="match status" value="1"/>
</dbReference>
<evidence type="ECO:0000259" key="1">
    <source>
        <dbReference type="Pfam" id="PF04233"/>
    </source>
</evidence>
<dbReference type="PATRIC" id="fig|1360.109.peg.1407"/>
<dbReference type="InterPro" id="IPR006528">
    <property type="entry name" value="Phage_head_morphogenesis_dom"/>
</dbReference>
<comment type="caution">
    <text evidence="2">The sequence shown here is derived from an EMBL/GenBank/DDBJ whole genome shotgun (WGS) entry which is preliminary data.</text>
</comment>
<reference evidence="3" key="1">
    <citation type="submission" date="2015-10" db="EMBL/GenBank/DDBJ databases">
        <title>Draft Genome Sequences of 11 Lactococcus lactis subspecies cremoris strains.</title>
        <authorList>
            <person name="Wels M."/>
            <person name="Backus L."/>
            <person name="Boekhorst J."/>
            <person name="Dijkstra A."/>
            <person name="Beerthuizen M."/>
            <person name="Kelly W."/>
            <person name="Siezen R."/>
            <person name="Bachmann H."/>
            <person name="Van Hijum S."/>
        </authorList>
    </citation>
    <scope>NUCLEOTIDE SEQUENCE [LARGE SCALE GENOMIC DNA]</scope>
    <source>
        <strain evidence="3">LMG9449</strain>
    </source>
</reference>
<protein>
    <recommendedName>
        <fullName evidence="1">Phage head morphogenesis domain-containing protein</fullName>
    </recommendedName>
</protein>
<organism evidence="2 3">
    <name type="scientific">Lactococcus lactis subsp. lactis</name>
    <name type="common">Streptococcus lactis</name>
    <dbReference type="NCBI Taxonomy" id="1360"/>
    <lineage>
        <taxon>Bacteria</taxon>
        <taxon>Bacillati</taxon>
        <taxon>Bacillota</taxon>
        <taxon>Bacilli</taxon>
        <taxon>Lactobacillales</taxon>
        <taxon>Streptococcaceae</taxon>
        <taxon>Lactococcus</taxon>
    </lineage>
</organism>
<dbReference type="AlphaFoldDB" id="A0A0V8E988"/>
<dbReference type="Pfam" id="PF04233">
    <property type="entry name" value="Phage_Mu_F"/>
    <property type="match status" value="1"/>
</dbReference>
<proteinExistence type="predicted"/>
<dbReference type="EMBL" id="LKLS01000011">
    <property type="protein sequence ID" value="KSU22223.1"/>
    <property type="molecule type" value="Genomic_DNA"/>
</dbReference>
<feature type="domain" description="Phage head morphogenesis" evidence="1">
    <location>
        <begin position="134"/>
        <end position="253"/>
    </location>
</feature>
<evidence type="ECO:0000313" key="3">
    <source>
        <dbReference type="Proteomes" id="UP000053612"/>
    </source>
</evidence>
<gene>
    <name evidence="2" type="ORF">LMG9449_0322</name>
</gene>
<name>A0A0V8E988_LACLL</name>
<sequence>MNIESPVDEKKLHKFYENISKSVNQKIEDWLEHYGDLSFSKRIEFERLLNVSNEIRQILGEPSINIAETIKSHVLTEGANGYNSVYYSLETGYNLDLNFHSLDNKFLTELMNSPVAGSTLSKRLYKYRNELASKISDAIARGMSFGYGYDRMALEISTITEANYRQALRIARTEGGRVRSITTQKGYEEVKEKGVDLKKQWMATNDGRTRTDHSSLNGQIQEVDEDFKIGSYKAQGPRMFGVAEEDINCRCTTVTVVNGIAPKLNREGENFYQKKYDDWLKEQGKKNVQDIMKNPSMKEIFGSKNYNNLLNSLNSIEDSPMKSLIEKLGNQLQFEKGEKNLTKGKIIQLTDTSFKESKERNAMQVVFHEISHGIDNLGVRILGSDFTRVSAIPEYGLKKDINKDLLNLFNNDLAEIKGDDYQKLKNLKKMDIFDQGAIVRKYKKLAEENPKMYSSLSDMMESTGAFIHHPLGSGHGLKYWKPYGTQEAEFFAHMGEALVNKDSRKMMYELFPTASKKWEKMLNDILKSIKN</sequence>
<evidence type="ECO:0000313" key="2">
    <source>
        <dbReference type="EMBL" id="KSU22223.1"/>
    </source>
</evidence>
<accession>A0A0V8E988</accession>
<dbReference type="Proteomes" id="UP000053612">
    <property type="component" value="Unassembled WGS sequence"/>
</dbReference>